<name>A0A8S3XIB1_PARAO</name>
<sequence>MHLDIFIFIDNAILRSNLFVCLRSGVDLAPSSSATLDLVTSISTAPDLAANTSAVPDLAASTSATPDFYRYTHLKCKETSGQMSKTVHEDKETSYES</sequence>
<dbReference type="AlphaFoldDB" id="A0A8S3XIB1"/>
<protein>
    <submittedName>
        <fullName evidence="1">(apollo) hypothetical protein</fullName>
    </submittedName>
</protein>
<proteinExistence type="predicted"/>
<dbReference type="Proteomes" id="UP000691718">
    <property type="component" value="Unassembled WGS sequence"/>
</dbReference>
<evidence type="ECO:0000313" key="2">
    <source>
        <dbReference type="Proteomes" id="UP000691718"/>
    </source>
</evidence>
<evidence type="ECO:0000313" key="1">
    <source>
        <dbReference type="EMBL" id="CAG5027332.1"/>
    </source>
</evidence>
<dbReference type="EMBL" id="CAJQZP010001188">
    <property type="protein sequence ID" value="CAG5027332.1"/>
    <property type="molecule type" value="Genomic_DNA"/>
</dbReference>
<accession>A0A8S3XIB1</accession>
<reference evidence="1" key="1">
    <citation type="submission" date="2021-04" db="EMBL/GenBank/DDBJ databases">
        <authorList>
            <person name="Tunstrom K."/>
        </authorList>
    </citation>
    <scope>NUCLEOTIDE SEQUENCE</scope>
</reference>
<organism evidence="1 2">
    <name type="scientific">Parnassius apollo</name>
    <name type="common">Apollo butterfly</name>
    <name type="synonym">Papilio apollo</name>
    <dbReference type="NCBI Taxonomy" id="110799"/>
    <lineage>
        <taxon>Eukaryota</taxon>
        <taxon>Metazoa</taxon>
        <taxon>Ecdysozoa</taxon>
        <taxon>Arthropoda</taxon>
        <taxon>Hexapoda</taxon>
        <taxon>Insecta</taxon>
        <taxon>Pterygota</taxon>
        <taxon>Neoptera</taxon>
        <taxon>Endopterygota</taxon>
        <taxon>Lepidoptera</taxon>
        <taxon>Glossata</taxon>
        <taxon>Ditrysia</taxon>
        <taxon>Papilionoidea</taxon>
        <taxon>Papilionidae</taxon>
        <taxon>Parnassiinae</taxon>
        <taxon>Parnassini</taxon>
        <taxon>Parnassius</taxon>
        <taxon>Parnassius</taxon>
    </lineage>
</organism>
<keyword evidence="2" id="KW-1185">Reference proteome</keyword>
<comment type="caution">
    <text evidence="1">The sequence shown here is derived from an EMBL/GenBank/DDBJ whole genome shotgun (WGS) entry which is preliminary data.</text>
</comment>
<gene>
    <name evidence="1" type="ORF">PAPOLLO_LOCUS18801</name>
</gene>